<comment type="caution">
    <text evidence="1">The sequence shown here is derived from an EMBL/GenBank/DDBJ whole genome shotgun (WGS) entry which is preliminary data.</text>
</comment>
<protein>
    <submittedName>
        <fullName evidence="1">Uncharacterized protein DUF2155</fullName>
    </submittedName>
</protein>
<gene>
    <name evidence="1" type="ORF">EDC22_10485</name>
</gene>
<accession>A0A4V2UZH3</accession>
<dbReference type="InterPro" id="IPR019225">
    <property type="entry name" value="DUF2155"/>
</dbReference>
<dbReference type="AlphaFoldDB" id="A0A4V2UZH3"/>
<evidence type="ECO:0000313" key="1">
    <source>
        <dbReference type="EMBL" id="TCT11328.1"/>
    </source>
</evidence>
<proteinExistence type="predicted"/>
<sequence>MPVMNGMIRDCCRPARRTRLRPAVLGLIVGLAAGGPAAAEKIANPIAEFTGLDKITGQIRTFDVLIDETVQFGALQLTPRVCYSRPPTEPPQTDAFVEVDEVTLDRRIQRIFTGWMFADSPGLNAVDHPIYDVWLTNCKMTSEELGIGN</sequence>
<reference evidence="1 2" key="1">
    <citation type="submission" date="2019-03" db="EMBL/GenBank/DDBJ databases">
        <title>Genomic Encyclopedia of Type Strains, Phase IV (KMG-IV): sequencing the most valuable type-strain genomes for metagenomic binning, comparative biology and taxonomic classification.</title>
        <authorList>
            <person name="Goeker M."/>
        </authorList>
    </citation>
    <scope>NUCLEOTIDE SEQUENCE [LARGE SCALE GENOMIC DNA]</scope>
    <source>
        <strain evidence="1 2">DSM 19345</strain>
    </source>
</reference>
<dbReference type="Proteomes" id="UP000295678">
    <property type="component" value="Unassembled WGS sequence"/>
</dbReference>
<keyword evidence="2" id="KW-1185">Reference proteome</keyword>
<evidence type="ECO:0000313" key="2">
    <source>
        <dbReference type="Proteomes" id="UP000295678"/>
    </source>
</evidence>
<dbReference type="OrthoDB" id="9810376at2"/>
<organism evidence="1 2">
    <name type="scientific">Tepidamorphus gemmatus</name>
    <dbReference type="NCBI Taxonomy" id="747076"/>
    <lineage>
        <taxon>Bacteria</taxon>
        <taxon>Pseudomonadati</taxon>
        <taxon>Pseudomonadota</taxon>
        <taxon>Alphaproteobacteria</taxon>
        <taxon>Hyphomicrobiales</taxon>
        <taxon>Tepidamorphaceae</taxon>
        <taxon>Tepidamorphus</taxon>
    </lineage>
</organism>
<name>A0A4V2UZH3_9HYPH</name>
<dbReference type="EMBL" id="SMAK01000004">
    <property type="protein sequence ID" value="TCT11328.1"/>
    <property type="molecule type" value="Genomic_DNA"/>
</dbReference>
<dbReference type="Pfam" id="PF09923">
    <property type="entry name" value="DUF2155"/>
    <property type="match status" value="1"/>
</dbReference>